<dbReference type="PANTHER" id="PTHR43808">
    <property type="entry name" value="ACETYLORNITHINE DEACETYLASE"/>
    <property type="match status" value="1"/>
</dbReference>
<name>A0A6B2M235_9BACT</name>
<dbReference type="EMBL" id="JAAGNX010000003">
    <property type="protein sequence ID" value="NDV62998.1"/>
    <property type="molecule type" value="Genomic_DNA"/>
</dbReference>
<dbReference type="InterPro" id="IPR050072">
    <property type="entry name" value="Peptidase_M20A"/>
</dbReference>
<organism evidence="4 5">
    <name type="scientific">Oceanipulchritudo coccoides</name>
    <dbReference type="NCBI Taxonomy" id="2706888"/>
    <lineage>
        <taxon>Bacteria</taxon>
        <taxon>Pseudomonadati</taxon>
        <taxon>Verrucomicrobiota</taxon>
        <taxon>Opitutia</taxon>
        <taxon>Puniceicoccales</taxon>
        <taxon>Oceanipulchritudinaceae</taxon>
        <taxon>Oceanipulchritudo</taxon>
    </lineage>
</organism>
<evidence type="ECO:0000256" key="1">
    <source>
        <dbReference type="ARBA" id="ARBA00022723"/>
    </source>
</evidence>
<reference evidence="4 5" key="1">
    <citation type="submission" date="2020-02" db="EMBL/GenBank/DDBJ databases">
        <title>Albibacoteraceae fam. nov., the first described family within the subdivision 4 Verrucomicrobia.</title>
        <authorList>
            <person name="Xi F."/>
        </authorList>
    </citation>
    <scope>NUCLEOTIDE SEQUENCE [LARGE SCALE GENOMIC DNA]</scope>
    <source>
        <strain evidence="4 5">CK1056</strain>
    </source>
</reference>
<dbReference type="SUPFAM" id="SSF55031">
    <property type="entry name" value="Bacterial exopeptidase dimerisation domain"/>
    <property type="match status" value="1"/>
</dbReference>
<dbReference type="RefSeq" id="WP_163965892.1">
    <property type="nucleotide sequence ID" value="NZ_JAAGNX010000003.1"/>
</dbReference>
<keyword evidence="2" id="KW-0378">Hydrolase</keyword>
<comment type="caution">
    <text evidence="4">The sequence shown here is derived from an EMBL/GenBank/DDBJ whole genome shotgun (WGS) entry which is preliminary data.</text>
</comment>
<evidence type="ECO:0000313" key="4">
    <source>
        <dbReference type="EMBL" id="NDV62998.1"/>
    </source>
</evidence>
<dbReference type="Proteomes" id="UP000478417">
    <property type="component" value="Unassembled WGS sequence"/>
</dbReference>
<protein>
    <submittedName>
        <fullName evidence="4">Peptidase dimerization domain-containing protein</fullName>
    </submittedName>
</protein>
<gene>
    <name evidence="4" type="ORF">G0Q06_11090</name>
</gene>
<evidence type="ECO:0000259" key="3">
    <source>
        <dbReference type="Pfam" id="PF07687"/>
    </source>
</evidence>
<dbReference type="PANTHER" id="PTHR43808:SF17">
    <property type="entry name" value="PEPTIDASE M20"/>
    <property type="match status" value="1"/>
</dbReference>
<keyword evidence="1" id="KW-0479">Metal-binding</keyword>
<dbReference type="InterPro" id="IPR011650">
    <property type="entry name" value="Peptidase_M20_dimer"/>
</dbReference>
<evidence type="ECO:0000313" key="5">
    <source>
        <dbReference type="Proteomes" id="UP000478417"/>
    </source>
</evidence>
<dbReference type="Pfam" id="PF07687">
    <property type="entry name" value="M20_dimer"/>
    <property type="match status" value="1"/>
</dbReference>
<accession>A0A6B2M235</accession>
<dbReference type="InterPro" id="IPR036264">
    <property type="entry name" value="Bact_exopeptidase_dim_dom"/>
</dbReference>
<dbReference type="Gene3D" id="3.40.630.10">
    <property type="entry name" value="Zn peptidases"/>
    <property type="match status" value="1"/>
</dbReference>
<feature type="domain" description="Peptidase M20 dimerisation" evidence="3">
    <location>
        <begin position="214"/>
        <end position="286"/>
    </location>
</feature>
<sequence length="390" mass="42869">MSNDEYEKALLAKLPEYREKLLSLRERILADVVMVGEIPSPTFEEEKVVQFICNRFTEEGLDQISIDEVTNATGLLPGTEGKHNILVAAHTDRIWQNGIDHTVTVTSESLIGPGIADNALGVTALTTLPTLLKVLGVELKSNLILLGASRSMGRGDLEGLRFFTENAKLPFGAAVCVEGIQLGRLSYSSLGMNRCEIQVITPEKHDWESWSLTGAITALTQIVQRILAIETPQVPKTSIILGSINSGTSFNLPPTQATLRFEVRSEEPGMVTRIREQIEEILEQNIAENGIHATMEILARRRPGSIGFSHPYVRSAREILKALDIKPQVAPSTSELSVLLDKDIPSLTLGLTEGDNKHKLDEAIRIKPMFSGLAQLIATLQCIDNQFEDE</sequence>
<dbReference type="GO" id="GO:0016787">
    <property type="term" value="F:hydrolase activity"/>
    <property type="evidence" value="ECO:0007669"/>
    <property type="project" value="UniProtKB-KW"/>
</dbReference>
<keyword evidence="5" id="KW-1185">Reference proteome</keyword>
<proteinExistence type="predicted"/>
<dbReference type="AlphaFoldDB" id="A0A6B2M235"/>
<evidence type="ECO:0000256" key="2">
    <source>
        <dbReference type="ARBA" id="ARBA00022801"/>
    </source>
</evidence>
<dbReference type="Gene3D" id="3.30.70.360">
    <property type="match status" value="1"/>
</dbReference>
<dbReference type="SUPFAM" id="SSF53187">
    <property type="entry name" value="Zn-dependent exopeptidases"/>
    <property type="match status" value="1"/>
</dbReference>